<dbReference type="GO" id="GO:0000150">
    <property type="term" value="F:DNA strand exchange activity"/>
    <property type="evidence" value="ECO:0007669"/>
    <property type="project" value="InterPro"/>
</dbReference>
<gene>
    <name evidence="2" type="ORF">I6G95_00765</name>
    <name evidence="3" type="ORF">I6H48_01360</name>
</gene>
<dbReference type="Proteomes" id="UP000595198">
    <property type="component" value="Chromosome"/>
</dbReference>
<reference evidence="4 5" key="1">
    <citation type="submission" date="2020-12" db="EMBL/GenBank/DDBJ databases">
        <title>FDA dAtabase for Regulatory Grade micrObial Sequences (FDA-ARGOS): Supporting development and validation of Infectious Disease Dx tests.</title>
        <authorList>
            <person name="Sproer C."/>
            <person name="Gronow S."/>
            <person name="Severitt S."/>
            <person name="Schroder I."/>
            <person name="Tallon L."/>
            <person name="Sadzewicz L."/>
            <person name="Zhao X."/>
            <person name="Boylan J."/>
            <person name="Ott S."/>
            <person name="Bowen H."/>
            <person name="Vavikolanu K."/>
            <person name="Mehta A."/>
            <person name="Aluvathingal J."/>
            <person name="Nadendla S."/>
            <person name="Lowell S."/>
            <person name="Myers T."/>
            <person name="Yan Y."/>
            <person name="Sichtig H."/>
        </authorList>
    </citation>
    <scope>NUCLEOTIDE SEQUENCE [LARGE SCALE GENOMIC DNA]</scope>
    <source>
        <strain evidence="2 4">FDAARGOS_938</strain>
        <strain evidence="3 5">FDAARGOS_991</strain>
    </source>
</reference>
<evidence type="ECO:0000259" key="1">
    <source>
        <dbReference type="Pfam" id="PF02796"/>
    </source>
</evidence>
<protein>
    <submittedName>
        <fullName evidence="2">Winged helix-turn-helix domain-containing protein</fullName>
    </submittedName>
</protein>
<proteinExistence type="predicted"/>
<feature type="domain" description="Resolvase HTH" evidence="1">
    <location>
        <begin position="48"/>
        <end position="80"/>
    </location>
</feature>
<evidence type="ECO:0000313" key="3">
    <source>
        <dbReference type="EMBL" id="QQB82932.1"/>
    </source>
</evidence>
<dbReference type="GO" id="GO:0003677">
    <property type="term" value="F:DNA binding"/>
    <property type="evidence" value="ECO:0007669"/>
    <property type="project" value="InterPro"/>
</dbReference>
<organism evidence="2 4">
    <name type="scientific">Corynebacterium amycolatum</name>
    <dbReference type="NCBI Taxonomy" id="43765"/>
    <lineage>
        <taxon>Bacteria</taxon>
        <taxon>Bacillati</taxon>
        <taxon>Actinomycetota</taxon>
        <taxon>Actinomycetes</taxon>
        <taxon>Mycobacteriales</taxon>
        <taxon>Corynebacteriaceae</taxon>
        <taxon>Corynebacterium</taxon>
    </lineage>
</organism>
<accession>A0AB37GDU4</accession>
<evidence type="ECO:0000313" key="5">
    <source>
        <dbReference type="Proteomes" id="UP000595198"/>
    </source>
</evidence>
<keyword evidence="5" id="KW-1185">Reference proteome</keyword>
<dbReference type="Gene3D" id="1.10.10.60">
    <property type="entry name" value="Homeodomain-like"/>
    <property type="match status" value="1"/>
</dbReference>
<sequence>MSEVYARYPRNGKTARALAEKMGASVRTAQRWTSESREDYLARANEKRRRVRELRARGLSIRAIAKQTGYSVGTVHRYVSE</sequence>
<evidence type="ECO:0000313" key="4">
    <source>
        <dbReference type="Proteomes" id="UP000594774"/>
    </source>
</evidence>
<dbReference type="AlphaFoldDB" id="A0AB37GDU4"/>
<dbReference type="InterPro" id="IPR006120">
    <property type="entry name" value="Resolvase_HTH_dom"/>
</dbReference>
<dbReference type="Proteomes" id="UP000594774">
    <property type="component" value="Chromosome"/>
</dbReference>
<dbReference type="EMBL" id="CP065628">
    <property type="protein sequence ID" value="QPR31055.1"/>
    <property type="molecule type" value="Genomic_DNA"/>
</dbReference>
<name>A0AB37GDU4_CORAY</name>
<evidence type="ECO:0000313" key="2">
    <source>
        <dbReference type="EMBL" id="QPR31055.1"/>
    </source>
</evidence>
<dbReference type="Pfam" id="PF02796">
    <property type="entry name" value="HTH_7"/>
    <property type="match status" value="1"/>
</dbReference>
<dbReference type="EMBL" id="CP066023">
    <property type="protein sequence ID" value="QQB82932.1"/>
    <property type="molecule type" value="Genomic_DNA"/>
</dbReference>